<dbReference type="RefSeq" id="WP_279299503.1">
    <property type="nucleotide sequence ID" value="NZ_JAOTIF010000027.1"/>
</dbReference>
<evidence type="ECO:0000256" key="1">
    <source>
        <dbReference type="ARBA" id="ARBA00009369"/>
    </source>
</evidence>
<dbReference type="Pfam" id="PF04085">
    <property type="entry name" value="MreC"/>
    <property type="match status" value="1"/>
</dbReference>
<evidence type="ECO:0000256" key="5">
    <source>
        <dbReference type="SAM" id="Phobius"/>
    </source>
</evidence>
<dbReference type="PANTHER" id="PTHR34138">
    <property type="entry name" value="CELL SHAPE-DETERMINING PROTEIN MREC"/>
    <property type="match status" value="1"/>
</dbReference>
<dbReference type="GO" id="GO:0008360">
    <property type="term" value="P:regulation of cell shape"/>
    <property type="evidence" value="ECO:0007669"/>
    <property type="project" value="UniProtKB-KW"/>
</dbReference>
<evidence type="ECO:0000256" key="2">
    <source>
        <dbReference type="ARBA" id="ARBA00013855"/>
    </source>
</evidence>
<reference evidence="7" key="2">
    <citation type="submission" date="2023-04" db="EMBL/GenBank/DDBJ databases">
        <title>Paracnuella aquatica gen. nov., sp. nov., a member of the family Chitinophagaceae isolated from a hot spring.</title>
        <authorList>
            <person name="Wang C."/>
        </authorList>
    </citation>
    <scope>NUCLEOTIDE SEQUENCE</scope>
    <source>
        <strain evidence="7">LB-8</strain>
    </source>
</reference>
<dbReference type="Gene3D" id="2.40.10.340">
    <property type="entry name" value="Rod shape-determining protein MreC, domain 1"/>
    <property type="match status" value="1"/>
</dbReference>
<organism evidence="7 8">
    <name type="scientific">Paraflavisolibacter caeni</name>
    <dbReference type="NCBI Taxonomy" id="2982496"/>
    <lineage>
        <taxon>Bacteria</taxon>
        <taxon>Pseudomonadati</taxon>
        <taxon>Bacteroidota</taxon>
        <taxon>Chitinophagia</taxon>
        <taxon>Chitinophagales</taxon>
        <taxon>Chitinophagaceae</taxon>
        <taxon>Paraflavisolibacter</taxon>
    </lineage>
</organism>
<gene>
    <name evidence="7" type="ORF">OCK74_23295</name>
</gene>
<evidence type="ECO:0000256" key="4">
    <source>
        <dbReference type="ARBA" id="ARBA00032089"/>
    </source>
</evidence>
<comment type="similarity">
    <text evidence="1">Belongs to the MreC family.</text>
</comment>
<protein>
    <recommendedName>
        <fullName evidence="2">Cell shape-determining protein MreC</fullName>
    </recommendedName>
    <alternativeName>
        <fullName evidence="4">Cell shape protein MreC</fullName>
    </alternativeName>
</protein>
<evidence type="ECO:0000259" key="6">
    <source>
        <dbReference type="Pfam" id="PF04085"/>
    </source>
</evidence>
<dbReference type="InterPro" id="IPR007221">
    <property type="entry name" value="MreC"/>
</dbReference>
<dbReference type="Gene3D" id="2.40.10.350">
    <property type="entry name" value="Rod shape-determining protein MreC, domain 2"/>
    <property type="match status" value="1"/>
</dbReference>
<dbReference type="EMBL" id="JAOTIF010000027">
    <property type="protein sequence ID" value="MCU7552066.1"/>
    <property type="molecule type" value="Genomic_DNA"/>
</dbReference>
<dbReference type="InterPro" id="IPR042177">
    <property type="entry name" value="Cell/Rod_1"/>
</dbReference>
<dbReference type="PANTHER" id="PTHR34138:SF1">
    <property type="entry name" value="CELL SHAPE-DETERMINING PROTEIN MREC"/>
    <property type="match status" value="1"/>
</dbReference>
<dbReference type="Proteomes" id="UP001155483">
    <property type="component" value="Unassembled WGS sequence"/>
</dbReference>
<keyword evidence="5" id="KW-0472">Membrane</keyword>
<comment type="caution">
    <text evidence="7">The sequence shown here is derived from an EMBL/GenBank/DDBJ whole genome shotgun (WGS) entry which is preliminary data.</text>
</comment>
<keyword evidence="3" id="KW-0133">Cell shape</keyword>
<dbReference type="InterPro" id="IPR042175">
    <property type="entry name" value="Cell/Rod_MreC_2"/>
</dbReference>
<sequence length="290" mass="33029">MRNIFLFIQRYFVLLCFLVLQAVALYMLFQFNRYHKAAFSGVAQELTGKFNKQVDKVDDYFHLREENRRVHQMNDSLINLLKSNFSSTDTSIKLVTDSLKINDSTKSIRRYFWRPAKVVYGTTGFEKNYIQLNSGSKQGVADNMAVLSSNGTLVGLVVNVSPNFSEVMTLLHIQSQVQASLKNSNVFGKLDWDAKDPRFVFLKGISRDVEVKKGDSVLTSIYSYNYPPGFLIGTIASISTDKASGFYLLKVKTATDFSALQQVFVVENLQRSEQVKLDEDTKKKMDQQKK</sequence>
<accession>A0A9X3BA18</accession>
<dbReference type="GO" id="GO:0005886">
    <property type="term" value="C:plasma membrane"/>
    <property type="evidence" value="ECO:0007669"/>
    <property type="project" value="TreeGrafter"/>
</dbReference>
<feature type="transmembrane region" description="Helical" evidence="5">
    <location>
        <begin position="12"/>
        <end position="29"/>
    </location>
</feature>
<evidence type="ECO:0000256" key="3">
    <source>
        <dbReference type="ARBA" id="ARBA00022960"/>
    </source>
</evidence>
<dbReference type="InterPro" id="IPR055342">
    <property type="entry name" value="MreC_beta-barrel_core"/>
</dbReference>
<keyword evidence="8" id="KW-1185">Reference proteome</keyword>
<reference evidence="7" key="1">
    <citation type="submission" date="2022-09" db="EMBL/GenBank/DDBJ databases">
        <authorList>
            <person name="Yuan C."/>
            <person name="Ke Z."/>
        </authorList>
    </citation>
    <scope>NUCLEOTIDE SEQUENCE</scope>
    <source>
        <strain evidence="7">LB-8</strain>
    </source>
</reference>
<evidence type="ECO:0000313" key="7">
    <source>
        <dbReference type="EMBL" id="MCU7552066.1"/>
    </source>
</evidence>
<name>A0A9X3BA18_9BACT</name>
<keyword evidence="5" id="KW-1133">Transmembrane helix</keyword>
<feature type="domain" description="Rod shape-determining protein MreC beta-barrel core" evidence="6">
    <location>
        <begin position="122"/>
        <end position="267"/>
    </location>
</feature>
<evidence type="ECO:0000313" key="8">
    <source>
        <dbReference type="Proteomes" id="UP001155483"/>
    </source>
</evidence>
<keyword evidence="5" id="KW-0812">Transmembrane</keyword>
<dbReference type="AlphaFoldDB" id="A0A9X3BA18"/>
<proteinExistence type="inferred from homology"/>